<accession>A0A0F8ZQW4</accession>
<dbReference type="SUPFAM" id="SSF52096">
    <property type="entry name" value="ClpP/crotonase"/>
    <property type="match status" value="1"/>
</dbReference>
<feature type="non-terminal residue" evidence="1">
    <location>
        <position position="87"/>
    </location>
</feature>
<dbReference type="InterPro" id="IPR029045">
    <property type="entry name" value="ClpP/crotonase-like_dom_sf"/>
</dbReference>
<evidence type="ECO:0000313" key="1">
    <source>
        <dbReference type="EMBL" id="KKK96243.1"/>
    </source>
</evidence>
<comment type="caution">
    <text evidence="1">The sequence shown here is derived from an EMBL/GenBank/DDBJ whole genome shotgun (WGS) entry which is preliminary data.</text>
</comment>
<gene>
    <name evidence="1" type="ORF">LCGC14_2664680</name>
</gene>
<dbReference type="Gene3D" id="3.90.226.10">
    <property type="entry name" value="2-enoyl-CoA Hydratase, Chain A, domain 1"/>
    <property type="match status" value="1"/>
</dbReference>
<proteinExistence type="predicted"/>
<name>A0A0F8ZQW4_9ZZZZ</name>
<organism evidence="1">
    <name type="scientific">marine sediment metagenome</name>
    <dbReference type="NCBI Taxonomy" id="412755"/>
    <lineage>
        <taxon>unclassified sequences</taxon>
        <taxon>metagenomes</taxon>
        <taxon>ecological metagenomes</taxon>
    </lineage>
</organism>
<protein>
    <submittedName>
        <fullName evidence="1">Uncharacterized protein</fullName>
    </submittedName>
</protein>
<dbReference type="Pfam" id="PF00574">
    <property type="entry name" value="CLP_protease"/>
    <property type="match status" value="1"/>
</dbReference>
<reference evidence="1" key="1">
    <citation type="journal article" date="2015" name="Nature">
        <title>Complex archaea that bridge the gap between prokaryotes and eukaryotes.</title>
        <authorList>
            <person name="Spang A."/>
            <person name="Saw J.H."/>
            <person name="Jorgensen S.L."/>
            <person name="Zaremba-Niedzwiedzka K."/>
            <person name="Martijn J."/>
            <person name="Lind A.E."/>
            <person name="van Eijk R."/>
            <person name="Schleper C."/>
            <person name="Guy L."/>
            <person name="Ettema T.J."/>
        </authorList>
    </citation>
    <scope>NUCLEOTIDE SEQUENCE</scope>
</reference>
<sequence>MPQPKRRNISQTSEMVYDIHSFGIMIDTREIFLGAYINSNGEFCIDHKSSNIFIKNIQLLNNLSNKQILVHMNTIGGDWNYGMAIYD</sequence>
<dbReference type="EMBL" id="LAZR01046564">
    <property type="protein sequence ID" value="KKK96243.1"/>
    <property type="molecule type" value="Genomic_DNA"/>
</dbReference>
<dbReference type="AlphaFoldDB" id="A0A0F8ZQW4"/>
<dbReference type="InterPro" id="IPR023562">
    <property type="entry name" value="ClpP/TepA"/>
</dbReference>